<evidence type="ECO:0000313" key="1">
    <source>
        <dbReference type="EMBL" id="PIO72255.1"/>
    </source>
</evidence>
<reference evidence="1 2" key="1">
    <citation type="submission" date="2015-09" db="EMBL/GenBank/DDBJ databases">
        <title>Draft genome of the parasitic nematode Teladorsagia circumcincta isolate WARC Sus (inbred).</title>
        <authorList>
            <person name="Mitreva M."/>
        </authorList>
    </citation>
    <scope>NUCLEOTIDE SEQUENCE [LARGE SCALE GENOMIC DNA]</scope>
    <source>
        <strain evidence="1 2">S</strain>
    </source>
</reference>
<evidence type="ECO:0000313" key="2">
    <source>
        <dbReference type="Proteomes" id="UP000230423"/>
    </source>
</evidence>
<organism evidence="1 2">
    <name type="scientific">Teladorsagia circumcincta</name>
    <name type="common">Brown stomach worm</name>
    <name type="synonym">Ostertagia circumcincta</name>
    <dbReference type="NCBI Taxonomy" id="45464"/>
    <lineage>
        <taxon>Eukaryota</taxon>
        <taxon>Metazoa</taxon>
        <taxon>Ecdysozoa</taxon>
        <taxon>Nematoda</taxon>
        <taxon>Chromadorea</taxon>
        <taxon>Rhabditida</taxon>
        <taxon>Rhabditina</taxon>
        <taxon>Rhabditomorpha</taxon>
        <taxon>Strongyloidea</taxon>
        <taxon>Trichostrongylidae</taxon>
        <taxon>Teladorsagia</taxon>
    </lineage>
</organism>
<proteinExistence type="predicted"/>
<accession>A0A2G9UPT6</accession>
<keyword evidence="2" id="KW-1185">Reference proteome</keyword>
<gene>
    <name evidence="1" type="ORF">TELCIR_05819</name>
</gene>
<dbReference type="OrthoDB" id="5874613at2759"/>
<sequence>MRSAQGITASGNIDPDDAFKYVMRESDGFRKGYKAVKVSVVCKHPITRKLVAVVVFVDPSDGHEFAQYIPLRETHANAPTELRQYFVAASGCTDPKKLVLHLLLQLPNKAP</sequence>
<dbReference type="EMBL" id="KZ345724">
    <property type="protein sequence ID" value="PIO72255.1"/>
    <property type="molecule type" value="Genomic_DNA"/>
</dbReference>
<dbReference type="Proteomes" id="UP000230423">
    <property type="component" value="Unassembled WGS sequence"/>
</dbReference>
<name>A0A2G9UPT6_TELCI</name>
<dbReference type="AlphaFoldDB" id="A0A2G9UPT6"/>
<protein>
    <submittedName>
        <fullName evidence="1">Uncharacterized protein</fullName>
    </submittedName>
</protein>